<keyword evidence="8" id="KW-1185">Reference proteome</keyword>
<comment type="catalytic activity">
    <reaction evidence="5">
        <text>Hydrolysis of terminal, non-reducing alpha-D-galactose residues in alpha-D-galactosides, including galactose oligosaccharides, galactomannans and galactolipids.</text>
        <dbReference type="EC" id="3.2.1.22"/>
    </reaction>
</comment>
<dbReference type="PANTHER" id="PTHR11452:SF75">
    <property type="entry name" value="ALPHA-GALACTOSIDASE MEL1"/>
    <property type="match status" value="1"/>
</dbReference>
<dbReference type="Gene3D" id="2.60.120.260">
    <property type="entry name" value="Galactose-binding domain-like"/>
    <property type="match status" value="1"/>
</dbReference>
<keyword evidence="2" id="KW-0732">Signal</keyword>
<dbReference type="EC" id="3.2.1.22" evidence="5"/>
<accession>I4A0V0</accession>
<evidence type="ECO:0000256" key="1">
    <source>
        <dbReference type="ARBA" id="ARBA00009743"/>
    </source>
</evidence>
<evidence type="ECO:0000259" key="6">
    <source>
        <dbReference type="Pfam" id="PF17801"/>
    </source>
</evidence>
<dbReference type="EMBL" id="CP003283">
    <property type="protein sequence ID" value="AFL97584.1"/>
    <property type="molecule type" value="Genomic_DNA"/>
</dbReference>
<dbReference type="PRINTS" id="PR00740">
    <property type="entry name" value="GLHYDRLASE27"/>
</dbReference>
<dbReference type="GO" id="GO:0004557">
    <property type="term" value="F:alpha-galactosidase activity"/>
    <property type="evidence" value="ECO:0007669"/>
    <property type="project" value="UniProtKB-EC"/>
</dbReference>
<sequence>MKKIAFILGLAGAICWGQNSTQPSPPIMGWASWNNYRNHISDSIIKRQTDYLVKLGLNKIGYQYINIDDGFFDGRNPDGSLNLNKERFPNGLKPIAEYIHSKGLKAGIYSDVGPNTCASIWDKDKGGVGAGLYQNERKDLEYFINDLKFDFIKVDYCGASQQDLKLDEEQHYTYIKKMLDSISSRKIGFNVCRWQFPGSWVTSLADSWRISGDIANTFHSMTEIVDLNTFLAPYMSPGHYNDMDMLQIGRGLSYEEDKAQMSMWSILTSPLMLGNDLSQISDETLKVISNTEIIAVNQDMTEQGKLISNYKDPLQVWSKKLNGINSGERAVVLFNRTKKKEIIWFNFSDLELKGGVSLRDLWGHKDIPGKKHNRIGVWVPPHGVVALKLKGEFAPKYTYEAEYAYLHNYNLTQNTKVLPNQAKHAFNERASRHALVTNLGGTAGNYIEFRKIFSPKNQTRELVIHYFAKEPSIATLSVNSGKSYKIEFQEAPNGGKLSLKVPLKKGFKNSIKIENDENQFADLDKIEIL</sequence>
<dbReference type="Gene3D" id="3.20.20.70">
    <property type="entry name" value="Aldolase class I"/>
    <property type="match status" value="1"/>
</dbReference>
<evidence type="ECO:0000256" key="2">
    <source>
        <dbReference type="ARBA" id="ARBA00022729"/>
    </source>
</evidence>
<dbReference type="AlphaFoldDB" id="I4A0V0"/>
<dbReference type="Pfam" id="PF16499">
    <property type="entry name" value="Melibiase_2"/>
    <property type="match status" value="1"/>
</dbReference>
<dbReference type="InterPro" id="IPR041233">
    <property type="entry name" value="Melibiase_C"/>
</dbReference>
<feature type="domain" description="Alpha galactosidase C-terminal" evidence="6">
    <location>
        <begin position="312"/>
        <end position="389"/>
    </location>
</feature>
<organism evidence="7 8">
    <name type="scientific">Ornithobacterium rhinotracheale (strain ATCC 51463 / DSM 15997 / CCUG 23171 / CIP 104009 / LMG 9086)</name>
    <dbReference type="NCBI Taxonomy" id="867902"/>
    <lineage>
        <taxon>Bacteria</taxon>
        <taxon>Pseudomonadati</taxon>
        <taxon>Bacteroidota</taxon>
        <taxon>Flavobacteriia</taxon>
        <taxon>Flavobacteriales</taxon>
        <taxon>Weeksellaceae</taxon>
        <taxon>Ornithobacterium</taxon>
    </lineage>
</organism>
<evidence type="ECO:0000313" key="8">
    <source>
        <dbReference type="Proteomes" id="UP000006051"/>
    </source>
</evidence>
<dbReference type="KEGG" id="orh:Ornrh_1411"/>
<dbReference type="Proteomes" id="UP000006051">
    <property type="component" value="Chromosome"/>
</dbReference>
<evidence type="ECO:0000313" key="7">
    <source>
        <dbReference type="EMBL" id="AFL97584.1"/>
    </source>
</evidence>
<dbReference type="Gene3D" id="2.60.40.1180">
    <property type="entry name" value="Golgi alpha-mannosidase II"/>
    <property type="match status" value="1"/>
</dbReference>
<dbReference type="InterPro" id="IPR002241">
    <property type="entry name" value="Glyco_hydro_27"/>
</dbReference>
<evidence type="ECO:0000256" key="3">
    <source>
        <dbReference type="ARBA" id="ARBA00022801"/>
    </source>
</evidence>
<dbReference type="PANTHER" id="PTHR11452">
    <property type="entry name" value="ALPHA-GALACTOSIDASE/ALPHA-N-ACETYLGALACTOSAMINIDASE"/>
    <property type="match status" value="1"/>
</dbReference>
<reference evidence="7 8" key="1">
    <citation type="submission" date="2012-06" db="EMBL/GenBank/DDBJ databases">
        <title>The complete genome of Ornithobacterium rhinotracheale DSM 15997.</title>
        <authorList>
            <consortium name="US DOE Joint Genome Institute (JGI-PGF)"/>
            <person name="Lucas S."/>
            <person name="Copeland A."/>
            <person name="Lapidus A."/>
            <person name="Goodwin L."/>
            <person name="Pitluck S."/>
            <person name="Peters L."/>
            <person name="Mikhailova N."/>
            <person name="Teshima H."/>
            <person name="Kyrpides N."/>
            <person name="Mavromatis K."/>
            <person name="Pagani I."/>
            <person name="Ivanova N."/>
            <person name="Ovchinnikova G."/>
            <person name="Zeytun A."/>
            <person name="Detter J.C."/>
            <person name="Han C."/>
            <person name="Land M."/>
            <person name="Hauser L."/>
            <person name="Markowitz V."/>
            <person name="Cheng J.-F."/>
            <person name="Hugenholtz P."/>
            <person name="Woyke T."/>
            <person name="Wu D."/>
            <person name="Lang E."/>
            <person name="Kopitz M."/>
            <person name="Brambilla E."/>
            <person name="Klenk H.-P."/>
            <person name="Eisen J.A."/>
        </authorList>
    </citation>
    <scope>NUCLEOTIDE SEQUENCE [LARGE SCALE GENOMIC DNA]</scope>
    <source>
        <strain evidence="8">ATCC 51463 / DSM 15997 / CCUG 23171 / LMG 9086</strain>
    </source>
</reference>
<keyword evidence="3 5" id="KW-0378">Hydrolase</keyword>
<evidence type="ECO:0000256" key="4">
    <source>
        <dbReference type="ARBA" id="ARBA00023295"/>
    </source>
</evidence>
<comment type="similarity">
    <text evidence="1 5">Belongs to the glycosyl hydrolase 27 family.</text>
</comment>
<proteinExistence type="inferred from homology"/>
<dbReference type="PATRIC" id="fig|867902.3.peg.1383"/>
<dbReference type="eggNOG" id="COG3345">
    <property type="taxonomic scope" value="Bacteria"/>
</dbReference>
<dbReference type="InterPro" id="IPR013780">
    <property type="entry name" value="Glyco_hydro_b"/>
</dbReference>
<dbReference type="SUPFAM" id="SSF51445">
    <property type="entry name" value="(Trans)glycosidases"/>
    <property type="match status" value="1"/>
</dbReference>
<dbReference type="Pfam" id="PF17801">
    <property type="entry name" value="Melibiase_C"/>
    <property type="match status" value="1"/>
</dbReference>
<dbReference type="GeneID" id="71568797"/>
<dbReference type="HOGENOM" id="CLU_013093_3_2_10"/>
<gene>
    <name evidence="7" type="ordered locus">Ornrh_1411</name>
</gene>
<dbReference type="GO" id="GO:0005975">
    <property type="term" value="P:carbohydrate metabolic process"/>
    <property type="evidence" value="ECO:0007669"/>
    <property type="project" value="InterPro"/>
</dbReference>
<dbReference type="CDD" id="cd14792">
    <property type="entry name" value="GH27"/>
    <property type="match status" value="1"/>
</dbReference>
<keyword evidence="4 5" id="KW-0326">Glycosidase</keyword>
<dbReference type="GeneID" id="97258063"/>
<keyword evidence="5" id="KW-1015">Disulfide bond</keyword>
<name>I4A0V0_ORNRL</name>
<dbReference type="RefSeq" id="WP_014791146.1">
    <property type="nucleotide sequence ID" value="NC_018016.1"/>
</dbReference>
<evidence type="ECO:0000256" key="5">
    <source>
        <dbReference type="RuleBase" id="RU361168"/>
    </source>
</evidence>
<protein>
    <recommendedName>
        <fullName evidence="5">Alpha-galactosidase</fullName>
        <ecNumber evidence="5">3.2.1.22</ecNumber>
    </recommendedName>
    <alternativeName>
        <fullName evidence="5">Melibiase</fullName>
    </alternativeName>
</protein>
<dbReference type="InterPro" id="IPR013785">
    <property type="entry name" value="Aldolase_TIM"/>
</dbReference>
<dbReference type="STRING" id="867902.Ornrh_1411"/>
<dbReference type="SUPFAM" id="SSF51011">
    <property type="entry name" value="Glycosyl hydrolase domain"/>
    <property type="match status" value="1"/>
</dbReference>
<dbReference type="InterPro" id="IPR017853">
    <property type="entry name" value="GH"/>
</dbReference>